<dbReference type="AlphaFoldDB" id="A0A8J6FE89"/>
<evidence type="ECO:0000313" key="1">
    <source>
        <dbReference type="EMBL" id="KAG9485160.1"/>
    </source>
</evidence>
<dbReference type="Proteomes" id="UP000770717">
    <property type="component" value="Unassembled WGS sequence"/>
</dbReference>
<accession>A0A8J6FE89</accession>
<dbReference type="OrthoDB" id="10068174at2759"/>
<comment type="caution">
    <text evidence="1">The sequence shown here is derived from an EMBL/GenBank/DDBJ whole genome shotgun (WGS) entry which is preliminary data.</text>
</comment>
<reference evidence="1" key="1">
    <citation type="thesis" date="2020" institute="ProQuest LLC" country="789 East Eisenhower Parkway, Ann Arbor, MI, USA">
        <title>Comparative Genomics and Chromosome Evolution.</title>
        <authorList>
            <person name="Mudd A.B."/>
        </authorList>
    </citation>
    <scope>NUCLEOTIDE SEQUENCE</scope>
    <source>
        <strain evidence="1">HN-11 Male</strain>
        <tissue evidence="1">Kidney and liver</tissue>
    </source>
</reference>
<protein>
    <recommendedName>
        <fullName evidence="3">Reverse transcriptase domain-containing protein</fullName>
    </recommendedName>
</protein>
<keyword evidence="2" id="KW-1185">Reference proteome</keyword>
<organism evidence="1 2">
    <name type="scientific">Eleutherodactylus coqui</name>
    <name type="common">Puerto Rican coqui</name>
    <dbReference type="NCBI Taxonomy" id="57060"/>
    <lineage>
        <taxon>Eukaryota</taxon>
        <taxon>Metazoa</taxon>
        <taxon>Chordata</taxon>
        <taxon>Craniata</taxon>
        <taxon>Vertebrata</taxon>
        <taxon>Euteleostomi</taxon>
        <taxon>Amphibia</taxon>
        <taxon>Batrachia</taxon>
        <taxon>Anura</taxon>
        <taxon>Neobatrachia</taxon>
        <taxon>Hyloidea</taxon>
        <taxon>Eleutherodactylidae</taxon>
        <taxon>Eleutherodactylinae</taxon>
        <taxon>Eleutherodactylus</taxon>
        <taxon>Eleutherodactylus</taxon>
    </lineage>
</organism>
<gene>
    <name evidence="1" type="ORF">GDO78_008324</name>
</gene>
<evidence type="ECO:0008006" key="3">
    <source>
        <dbReference type="Google" id="ProtNLM"/>
    </source>
</evidence>
<dbReference type="EMBL" id="WNTK01000004">
    <property type="protein sequence ID" value="KAG9485160.1"/>
    <property type="molecule type" value="Genomic_DNA"/>
</dbReference>
<evidence type="ECO:0000313" key="2">
    <source>
        <dbReference type="Proteomes" id="UP000770717"/>
    </source>
</evidence>
<sequence length="124" mass="14113">MVYEKFKIINKNHHPFDSSERPNMYILKHTGYQNFLTVLCLPLGISSPLRVFSKVLIGIVAFLRGKAINIFPYLNDFLLIAGLESALNDHLMTQSVSKSRVGQKSDLIHQDKNYFFGIPLNSTN</sequence>
<proteinExistence type="predicted"/>
<name>A0A8J6FE89_ELECQ</name>